<dbReference type="Proteomes" id="UP001378592">
    <property type="component" value="Unassembled WGS sequence"/>
</dbReference>
<accession>A0AAN9VNW8</accession>
<proteinExistence type="predicted"/>
<evidence type="ECO:0000313" key="2">
    <source>
        <dbReference type="EMBL" id="KAK7868555.1"/>
    </source>
</evidence>
<feature type="compositionally biased region" description="Basic and acidic residues" evidence="1">
    <location>
        <begin position="1"/>
        <end position="19"/>
    </location>
</feature>
<dbReference type="EMBL" id="JAZDUA010000091">
    <property type="protein sequence ID" value="KAK7868555.1"/>
    <property type="molecule type" value="Genomic_DNA"/>
</dbReference>
<evidence type="ECO:0000256" key="1">
    <source>
        <dbReference type="SAM" id="MobiDB-lite"/>
    </source>
</evidence>
<organism evidence="2 3">
    <name type="scientific">Gryllus longicercus</name>
    <dbReference type="NCBI Taxonomy" id="2509291"/>
    <lineage>
        <taxon>Eukaryota</taxon>
        <taxon>Metazoa</taxon>
        <taxon>Ecdysozoa</taxon>
        <taxon>Arthropoda</taxon>
        <taxon>Hexapoda</taxon>
        <taxon>Insecta</taxon>
        <taxon>Pterygota</taxon>
        <taxon>Neoptera</taxon>
        <taxon>Polyneoptera</taxon>
        <taxon>Orthoptera</taxon>
        <taxon>Ensifera</taxon>
        <taxon>Gryllidea</taxon>
        <taxon>Grylloidea</taxon>
        <taxon>Gryllidae</taxon>
        <taxon>Gryllinae</taxon>
        <taxon>Gryllus</taxon>
    </lineage>
</organism>
<keyword evidence="3" id="KW-1185">Reference proteome</keyword>
<reference evidence="2 3" key="1">
    <citation type="submission" date="2024-03" db="EMBL/GenBank/DDBJ databases">
        <title>The genome assembly and annotation of the cricket Gryllus longicercus Weissman &amp; Gray.</title>
        <authorList>
            <person name="Szrajer S."/>
            <person name="Gray D."/>
            <person name="Ylla G."/>
        </authorList>
    </citation>
    <scope>NUCLEOTIDE SEQUENCE [LARGE SCALE GENOMIC DNA]</scope>
    <source>
        <strain evidence="2">DAG 2021-001</strain>
        <tissue evidence="2">Whole body minus gut</tissue>
    </source>
</reference>
<feature type="region of interest" description="Disordered" evidence="1">
    <location>
        <begin position="1"/>
        <end position="23"/>
    </location>
</feature>
<dbReference type="AlphaFoldDB" id="A0AAN9VNW8"/>
<gene>
    <name evidence="2" type="ORF">R5R35_009453</name>
</gene>
<evidence type="ECO:0000313" key="3">
    <source>
        <dbReference type="Proteomes" id="UP001378592"/>
    </source>
</evidence>
<comment type="caution">
    <text evidence="2">The sequence shown here is derived from an EMBL/GenBank/DDBJ whole genome shotgun (WGS) entry which is preliminary data.</text>
</comment>
<name>A0AAN9VNW8_9ORTH</name>
<sequence>MDDEKKKKCEKNREVDNKEARRRRWAEEEIPSAMTQVLILPRLLEGSSCKDSIRIEDVLQTIKEVWVEK</sequence>
<protein>
    <submittedName>
        <fullName evidence="2">Uncharacterized protein</fullName>
    </submittedName>
</protein>